<keyword evidence="4" id="KW-0472">Membrane</keyword>
<evidence type="ECO:0000256" key="3">
    <source>
        <dbReference type="ARBA" id="ARBA00022729"/>
    </source>
</evidence>
<dbReference type="GO" id="GO:0005886">
    <property type="term" value="C:plasma membrane"/>
    <property type="evidence" value="ECO:0007669"/>
    <property type="project" value="UniProtKB-SubCell"/>
</dbReference>
<accession>A0A839S2M2</accession>
<dbReference type="Gene3D" id="3.30.2030.20">
    <property type="match status" value="1"/>
</dbReference>
<dbReference type="Pfam" id="PF16708">
    <property type="entry name" value="LppA"/>
    <property type="match status" value="1"/>
</dbReference>
<keyword evidence="3 7" id="KW-0732">Signal</keyword>
<evidence type="ECO:0000256" key="6">
    <source>
        <dbReference type="ARBA" id="ARBA00023288"/>
    </source>
</evidence>
<keyword evidence="6" id="KW-0449">Lipoprotein</keyword>
<dbReference type="RefSeq" id="WP_183655098.1">
    <property type="nucleotide sequence ID" value="NZ_JACHWU010000003.1"/>
</dbReference>
<reference evidence="8 9" key="1">
    <citation type="submission" date="2020-08" db="EMBL/GenBank/DDBJ databases">
        <title>Genomic Encyclopedia of Type Strains, Phase III (KMG-III): the genomes of soil and plant-associated and newly described type strains.</title>
        <authorList>
            <person name="Whitman W."/>
        </authorList>
    </citation>
    <scope>NUCLEOTIDE SEQUENCE [LARGE SCALE GENOMIC DNA]</scope>
    <source>
        <strain evidence="8 9">CECT 8577</strain>
    </source>
</reference>
<evidence type="ECO:0000256" key="4">
    <source>
        <dbReference type="ARBA" id="ARBA00023136"/>
    </source>
</evidence>
<dbReference type="EMBL" id="JACHWU010000003">
    <property type="protein sequence ID" value="MBB3051996.1"/>
    <property type="molecule type" value="Genomic_DNA"/>
</dbReference>
<keyword evidence="2" id="KW-1003">Cell membrane</keyword>
<comment type="caution">
    <text evidence="8">The sequence shown here is derived from an EMBL/GenBank/DDBJ whole genome shotgun (WGS) entry which is preliminary data.</text>
</comment>
<comment type="subcellular location">
    <subcellularLocation>
        <location evidence="1">Cell membrane</location>
        <topology evidence="1">Lipid-anchor</topology>
    </subcellularLocation>
</comment>
<sequence length="199" mass="21800">MHQQSSVVGRSAKFAMPFFLALAMTLAACASGPSTGGQGEDMDAEPSQSAFQELAARPNIDAVISEHAEIEREIQRRLVTEVGLPDSWETTDEESENWCTGEYEDLDAVTIHMPNWANFDHPIPEADWPRALEIFTEIMGKYGFDKPKAVVDRPNDHLVSAHHDNGAEFSFGTKKATSLSSVTGCHLTERAHPKTADGS</sequence>
<keyword evidence="5" id="KW-0564">Palmitate</keyword>
<evidence type="ECO:0000256" key="7">
    <source>
        <dbReference type="SAM" id="SignalP"/>
    </source>
</evidence>
<feature type="chain" id="PRO_5032702834" description="LppA-like lipoprotein" evidence="7">
    <location>
        <begin position="31"/>
        <end position="199"/>
    </location>
</feature>
<gene>
    <name evidence="8" type="ORF">FHS23_003025</name>
</gene>
<feature type="signal peptide" evidence="7">
    <location>
        <begin position="1"/>
        <end position="30"/>
    </location>
</feature>
<dbReference type="AlphaFoldDB" id="A0A839S2M2"/>
<evidence type="ECO:0008006" key="10">
    <source>
        <dbReference type="Google" id="ProtNLM"/>
    </source>
</evidence>
<evidence type="ECO:0000313" key="8">
    <source>
        <dbReference type="EMBL" id="MBB3051996.1"/>
    </source>
</evidence>
<proteinExistence type="predicted"/>
<organism evidence="8 9">
    <name type="scientific">Prauserella isguenensis</name>
    <dbReference type="NCBI Taxonomy" id="1470180"/>
    <lineage>
        <taxon>Bacteria</taxon>
        <taxon>Bacillati</taxon>
        <taxon>Actinomycetota</taxon>
        <taxon>Actinomycetes</taxon>
        <taxon>Pseudonocardiales</taxon>
        <taxon>Pseudonocardiaceae</taxon>
        <taxon>Prauserella</taxon>
    </lineage>
</organism>
<keyword evidence="9" id="KW-1185">Reference proteome</keyword>
<dbReference type="Proteomes" id="UP000550714">
    <property type="component" value="Unassembled WGS sequence"/>
</dbReference>
<name>A0A839S2M2_9PSEU</name>
<protein>
    <recommendedName>
        <fullName evidence="10">LppA-like lipoprotein</fullName>
    </recommendedName>
</protein>
<evidence type="ECO:0000256" key="2">
    <source>
        <dbReference type="ARBA" id="ARBA00022475"/>
    </source>
</evidence>
<dbReference type="InterPro" id="IPR032018">
    <property type="entry name" value="LppA/LppB/LprP"/>
</dbReference>
<evidence type="ECO:0000313" key="9">
    <source>
        <dbReference type="Proteomes" id="UP000550714"/>
    </source>
</evidence>
<evidence type="ECO:0000256" key="1">
    <source>
        <dbReference type="ARBA" id="ARBA00004193"/>
    </source>
</evidence>
<evidence type="ECO:0000256" key="5">
    <source>
        <dbReference type="ARBA" id="ARBA00023139"/>
    </source>
</evidence>